<evidence type="ECO:0000313" key="5">
    <source>
        <dbReference type="EMBL" id="CAF3795491.1"/>
    </source>
</evidence>
<reference evidence="4" key="1">
    <citation type="submission" date="2021-02" db="EMBL/GenBank/DDBJ databases">
        <authorList>
            <person name="Nowell W R."/>
        </authorList>
    </citation>
    <scope>NUCLEOTIDE SEQUENCE</scope>
</reference>
<comment type="caution">
    <text evidence="4">The sequence shown here is derived from an EMBL/GenBank/DDBJ whole genome shotgun (WGS) entry which is preliminary data.</text>
</comment>
<evidence type="ECO:0008006" key="7">
    <source>
        <dbReference type="Google" id="ProtNLM"/>
    </source>
</evidence>
<keyword evidence="1" id="KW-1133">Transmembrane helix</keyword>
<dbReference type="Pfam" id="PF17180">
    <property type="entry name" value="Zn_ribbon_3CxxC_2"/>
    <property type="match status" value="1"/>
</dbReference>
<dbReference type="EMBL" id="CAJNOE010000139">
    <property type="protein sequence ID" value="CAF0967532.1"/>
    <property type="molecule type" value="Genomic_DNA"/>
</dbReference>
<dbReference type="InterPro" id="IPR006141">
    <property type="entry name" value="Intein_N"/>
</dbReference>
<dbReference type="GO" id="GO:0016540">
    <property type="term" value="P:protein autoprocessing"/>
    <property type="evidence" value="ECO:0007669"/>
    <property type="project" value="InterPro"/>
</dbReference>
<organism evidence="4 6">
    <name type="scientific">Adineta steineri</name>
    <dbReference type="NCBI Taxonomy" id="433720"/>
    <lineage>
        <taxon>Eukaryota</taxon>
        <taxon>Metazoa</taxon>
        <taxon>Spiralia</taxon>
        <taxon>Gnathifera</taxon>
        <taxon>Rotifera</taxon>
        <taxon>Eurotatoria</taxon>
        <taxon>Bdelloidea</taxon>
        <taxon>Adinetida</taxon>
        <taxon>Adinetidae</taxon>
        <taxon>Adineta</taxon>
    </lineage>
</organism>
<feature type="domain" description="Zinc finger" evidence="3">
    <location>
        <begin position="18"/>
        <end position="56"/>
    </location>
</feature>
<dbReference type="PANTHER" id="PTHR11889:SF31">
    <property type="entry name" value="PROTEIN HEDGEHOG"/>
    <property type="match status" value="1"/>
</dbReference>
<dbReference type="SUPFAM" id="SSF51294">
    <property type="entry name" value="Hedgehog/intein (Hint) domain"/>
    <property type="match status" value="1"/>
</dbReference>
<dbReference type="InterPro" id="IPR036844">
    <property type="entry name" value="Hint_dom_sf"/>
</dbReference>
<keyword evidence="1" id="KW-0472">Membrane</keyword>
<gene>
    <name evidence="4" type="ORF">IZO911_LOCUS15855</name>
    <name evidence="5" type="ORF">KXQ929_LOCUS16721</name>
</gene>
<evidence type="ECO:0000256" key="1">
    <source>
        <dbReference type="SAM" id="Phobius"/>
    </source>
</evidence>
<feature type="domain" description="Hedgehog protein Hint" evidence="2">
    <location>
        <begin position="229"/>
        <end position="419"/>
    </location>
</feature>
<dbReference type="AlphaFoldDB" id="A0A814ECI8"/>
<dbReference type="Pfam" id="PF01079">
    <property type="entry name" value="Hint"/>
    <property type="match status" value="1"/>
</dbReference>
<accession>A0A814ECI8</accession>
<dbReference type="PANTHER" id="PTHR11889">
    <property type="entry name" value="HEDGEHOG"/>
    <property type="match status" value="1"/>
</dbReference>
<dbReference type="PROSITE" id="PS50817">
    <property type="entry name" value="INTEIN_N_TER"/>
    <property type="match status" value="1"/>
</dbReference>
<keyword evidence="1" id="KW-0812">Transmembrane</keyword>
<dbReference type="GO" id="GO:0016539">
    <property type="term" value="P:intein-mediated protein splicing"/>
    <property type="evidence" value="ECO:0007669"/>
    <property type="project" value="InterPro"/>
</dbReference>
<evidence type="ECO:0000313" key="6">
    <source>
        <dbReference type="Proteomes" id="UP000663860"/>
    </source>
</evidence>
<evidence type="ECO:0000259" key="3">
    <source>
        <dbReference type="Pfam" id="PF17180"/>
    </source>
</evidence>
<dbReference type="Proteomes" id="UP000663860">
    <property type="component" value="Unassembled WGS sequence"/>
</dbReference>
<dbReference type="Gene3D" id="2.170.16.10">
    <property type="entry name" value="Hedgehog/Intein (Hint) domain"/>
    <property type="match status" value="1"/>
</dbReference>
<proteinExistence type="predicted"/>
<dbReference type="InterPro" id="IPR050387">
    <property type="entry name" value="Hedgehog_Signaling"/>
</dbReference>
<dbReference type="EMBL" id="CAJOBB010001021">
    <property type="protein sequence ID" value="CAF3795491.1"/>
    <property type="molecule type" value="Genomic_DNA"/>
</dbReference>
<sequence>MKDYRESIDSELGKSRPCYGDFQCSTCRRRWKSTKAWADYGQECKNCDTLVNPSKLLKNFVYICFKCQVMWYSCYLASGSQCRTCHSSTNILPLDPDNSQHQKIIERYKIQAKKTDNTGNPNGEHDVDLCQKCQTLGRPCREIADNSMKKPTVRTFEFYFTILTLLAIKIFAAKIIITTTTTTMTTTITTTTTTTPTPTIMTRIMRWISAQIARIKTFWLRIKSDFSSAPCFASDTMVTLESGVHIAVRDLHAGDRVRINFYKTSEVLAIFRHYRSIILFIELHSTKNLSKPLRLTPMHSILVRKPYNTVEQYHFARDVSVGDFIFSASTRQMIKVTELREILCVEDYAYAPLTFEGTIVTNNITASCYATYRHSIIHIIMTPIRWWYWLLIQFEQIYLHKLSTEFCVHFVDWYLQLFFTTSNFVV</sequence>
<evidence type="ECO:0000259" key="2">
    <source>
        <dbReference type="Pfam" id="PF01079"/>
    </source>
</evidence>
<evidence type="ECO:0000313" key="4">
    <source>
        <dbReference type="EMBL" id="CAF0967532.1"/>
    </source>
</evidence>
<dbReference type="CDD" id="cd00081">
    <property type="entry name" value="Hint"/>
    <property type="match status" value="1"/>
</dbReference>
<feature type="transmembrane region" description="Helical" evidence="1">
    <location>
        <begin position="158"/>
        <end position="177"/>
    </location>
</feature>
<dbReference type="InterPro" id="IPR033446">
    <property type="entry name" value="ZCCHC24_Znf-3CxxC"/>
</dbReference>
<dbReference type="Proteomes" id="UP000663868">
    <property type="component" value="Unassembled WGS sequence"/>
</dbReference>
<name>A0A814ECI8_9BILA</name>
<dbReference type="InterPro" id="IPR001767">
    <property type="entry name" value="Hedgehog_Hint"/>
</dbReference>
<protein>
    <recommendedName>
        <fullName evidence="7">Hint domain-containing protein</fullName>
    </recommendedName>
</protein>